<dbReference type="AlphaFoldDB" id="A0A330LZB6"/>
<accession>A0A330LZB6</accession>
<sequence length="62" mass="7789">MSDTHHQLLQTKQILDLRIEYFREYLIMIAKSLKLQLLQFYSYTEKQVIDNYFQWITTFFRH</sequence>
<gene>
    <name evidence="1" type="ORF">SHEWBE_0737</name>
</gene>
<dbReference type="EMBL" id="LS483452">
    <property type="protein sequence ID" value="SQH74714.1"/>
    <property type="molecule type" value="Genomic_DNA"/>
</dbReference>
<protein>
    <submittedName>
        <fullName evidence="1">Uncharacterized protein</fullName>
    </submittedName>
</protein>
<dbReference type="Proteomes" id="UP000250123">
    <property type="component" value="Chromosome SHEWBE"/>
</dbReference>
<organism evidence="1 2">
    <name type="scientific">Shewanella benthica</name>
    <dbReference type="NCBI Taxonomy" id="43661"/>
    <lineage>
        <taxon>Bacteria</taxon>
        <taxon>Pseudomonadati</taxon>
        <taxon>Pseudomonadota</taxon>
        <taxon>Gammaproteobacteria</taxon>
        <taxon>Alteromonadales</taxon>
        <taxon>Shewanellaceae</taxon>
        <taxon>Shewanella</taxon>
    </lineage>
</organism>
<proteinExistence type="predicted"/>
<reference evidence="2" key="1">
    <citation type="submission" date="2018-06" db="EMBL/GenBank/DDBJ databases">
        <authorList>
            <person name="Cea G.-C."/>
            <person name="William W."/>
        </authorList>
    </citation>
    <scope>NUCLEOTIDE SEQUENCE [LARGE SCALE GENOMIC DNA]</scope>
    <source>
        <strain evidence="2">DB21MT-2</strain>
    </source>
</reference>
<dbReference type="KEGG" id="sbk:SHEWBE_0737"/>
<evidence type="ECO:0000313" key="2">
    <source>
        <dbReference type="Proteomes" id="UP000250123"/>
    </source>
</evidence>
<evidence type="ECO:0000313" key="1">
    <source>
        <dbReference type="EMBL" id="SQH74714.1"/>
    </source>
</evidence>
<name>A0A330LZB6_9GAMM</name>